<dbReference type="AlphaFoldDB" id="A0A9D4TRV9"/>
<evidence type="ECO:0000313" key="1">
    <source>
        <dbReference type="EMBL" id="KAI3431859.1"/>
    </source>
</evidence>
<keyword evidence="2" id="KW-1185">Reference proteome</keyword>
<dbReference type="Proteomes" id="UP001055712">
    <property type="component" value="Unassembled WGS sequence"/>
</dbReference>
<proteinExistence type="predicted"/>
<evidence type="ECO:0000313" key="2">
    <source>
        <dbReference type="Proteomes" id="UP001055712"/>
    </source>
</evidence>
<organism evidence="1 2">
    <name type="scientific">Chlorella vulgaris</name>
    <name type="common">Green alga</name>
    <dbReference type="NCBI Taxonomy" id="3077"/>
    <lineage>
        <taxon>Eukaryota</taxon>
        <taxon>Viridiplantae</taxon>
        <taxon>Chlorophyta</taxon>
        <taxon>core chlorophytes</taxon>
        <taxon>Trebouxiophyceae</taxon>
        <taxon>Chlorellales</taxon>
        <taxon>Chlorellaceae</taxon>
        <taxon>Chlorella clade</taxon>
        <taxon>Chlorella</taxon>
    </lineage>
</organism>
<protein>
    <submittedName>
        <fullName evidence="1">Uncharacterized protein</fullName>
    </submittedName>
</protein>
<reference evidence="1" key="2">
    <citation type="submission" date="2020-11" db="EMBL/GenBank/DDBJ databases">
        <authorList>
            <person name="Cecchin M."/>
            <person name="Marcolungo L."/>
            <person name="Rossato M."/>
            <person name="Girolomoni L."/>
            <person name="Cosentino E."/>
            <person name="Cuine S."/>
            <person name="Li-Beisson Y."/>
            <person name="Delledonne M."/>
            <person name="Ballottari M."/>
        </authorList>
    </citation>
    <scope>NUCLEOTIDE SEQUENCE</scope>
    <source>
        <strain evidence="1">211/11P</strain>
        <tissue evidence="1">Whole cell</tissue>
    </source>
</reference>
<accession>A0A9D4TRV9</accession>
<comment type="caution">
    <text evidence="1">The sequence shown here is derived from an EMBL/GenBank/DDBJ whole genome shotgun (WGS) entry which is preliminary data.</text>
</comment>
<dbReference type="OrthoDB" id="532384at2759"/>
<sequence>MYTQFGEIRVQLLEKLAPRITSMVWELAAHRNCTTSHSCAFYRNEARPLSGEGPPYALLQGRMYDLPQDPPFEGNIEVWGLVDDWQTPDIIVSQQYTNWSHNGGTVLRILKIEVPWTLAVEGDRTFGPL</sequence>
<dbReference type="PANTHER" id="PTHR46873:SF1">
    <property type="entry name" value="EXPRESSED PROTEIN"/>
    <property type="match status" value="1"/>
</dbReference>
<dbReference type="PANTHER" id="PTHR46873">
    <property type="entry name" value="EXPRESSED PROTEIN"/>
    <property type="match status" value="1"/>
</dbReference>
<name>A0A9D4TRV9_CHLVU</name>
<reference evidence="1" key="1">
    <citation type="journal article" date="2019" name="Plant J.">
        <title>Chlorella vulgaris genome assembly and annotation reveals the molecular basis for metabolic acclimation to high light conditions.</title>
        <authorList>
            <person name="Cecchin M."/>
            <person name="Marcolungo L."/>
            <person name="Rossato M."/>
            <person name="Girolomoni L."/>
            <person name="Cosentino E."/>
            <person name="Cuine S."/>
            <person name="Li-Beisson Y."/>
            <person name="Delledonne M."/>
            <person name="Ballottari M."/>
        </authorList>
    </citation>
    <scope>NUCLEOTIDE SEQUENCE</scope>
    <source>
        <strain evidence="1">211/11P</strain>
    </source>
</reference>
<dbReference type="EMBL" id="SIDB01000006">
    <property type="protein sequence ID" value="KAI3431859.1"/>
    <property type="molecule type" value="Genomic_DNA"/>
</dbReference>
<gene>
    <name evidence="1" type="ORF">D9Q98_010611</name>
</gene>